<proteinExistence type="predicted"/>
<reference evidence="1" key="1">
    <citation type="journal article" date="2022" name="New Phytol.">
        <title>Evolutionary transition to the ectomycorrhizal habit in the genomes of a hyperdiverse lineage of mushroom-forming fungi.</title>
        <authorList>
            <person name="Looney B."/>
            <person name="Miyauchi S."/>
            <person name="Morin E."/>
            <person name="Drula E."/>
            <person name="Courty P.E."/>
            <person name="Kohler A."/>
            <person name="Kuo A."/>
            <person name="LaButti K."/>
            <person name="Pangilinan J."/>
            <person name="Lipzen A."/>
            <person name="Riley R."/>
            <person name="Andreopoulos W."/>
            <person name="He G."/>
            <person name="Johnson J."/>
            <person name="Nolan M."/>
            <person name="Tritt A."/>
            <person name="Barry K.W."/>
            <person name="Grigoriev I.V."/>
            <person name="Nagy L.G."/>
            <person name="Hibbett D."/>
            <person name="Henrissat B."/>
            <person name="Matheny P.B."/>
            <person name="Labbe J."/>
            <person name="Martin F.M."/>
        </authorList>
    </citation>
    <scope>NUCLEOTIDE SEQUENCE</scope>
    <source>
        <strain evidence="1">BPL690</strain>
    </source>
</reference>
<protein>
    <submittedName>
        <fullName evidence="1">Uncharacterized protein</fullName>
    </submittedName>
</protein>
<keyword evidence="2" id="KW-1185">Reference proteome</keyword>
<evidence type="ECO:0000313" key="2">
    <source>
        <dbReference type="Proteomes" id="UP001203297"/>
    </source>
</evidence>
<dbReference type="EMBL" id="WTXG01000026">
    <property type="protein sequence ID" value="KAI0298751.1"/>
    <property type="molecule type" value="Genomic_DNA"/>
</dbReference>
<dbReference type="AlphaFoldDB" id="A0AAD4QML8"/>
<organism evidence="1 2">
    <name type="scientific">Multifurca ochricompacta</name>
    <dbReference type="NCBI Taxonomy" id="376703"/>
    <lineage>
        <taxon>Eukaryota</taxon>
        <taxon>Fungi</taxon>
        <taxon>Dikarya</taxon>
        <taxon>Basidiomycota</taxon>
        <taxon>Agaricomycotina</taxon>
        <taxon>Agaricomycetes</taxon>
        <taxon>Russulales</taxon>
        <taxon>Russulaceae</taxon>
        <taxon>Multifurca</taxon>
    </lineage>
</organism>
<gene>
    <name evidence="1" type="ORF">B0F90DRAFT_1668886</name>
</gene>
<accession>A0AAD4QML8</accession>
<comment type="caution">
    <text evidence="1">The sequence shown here is derived from an EMBL/GenBank/DDBJ whole genome shotgun (WGS) entry which is preliminary data.</text>
</comment>
<name>A0AAD4QML8_9AGAM</name>
<evidence type="ECO:0000313" key="1">
    <source>
        <dbReference type="EMBL" id="KAI0298751.1"/>
    </source>
</evidence>
<sequence length="154" mass="17586">MSLSSFLRWDKYPVHRWFSWEICDQSLSLLSNVKELLINDPRQPRWQDDGMDSTVWLDLFRSFSAVERLYVSKQLGPHVDSALEKINCLLSEHAGSTSVEQFTTARQLADHPVTAADRSAYRSIVKDKLDSSGDEIMLEHAMQKQEGSRISGVN</sequence>
<dbReference type="Proteomes" id="UP001203297">
    <property type="component" value="Unassembled WGS sequence"/>
</dbReference>